<keyword evidence="3" id="KW-1185">Reference proteome</keyword>
<dbReference type="KEGG" id="soh:D1869_14605"/>
<proteinExistence type="predicted"/>
<dbReference type="EMBL" id="CP045484">
    <property type="protein sequence ID" value="QGR18279.1"/>
    <property type="molecule type" value="Genomic_DNA"/>
</dbReference>
<reference evidence="2 3" key="1">
    <citation type="submission" date="2019-10" db="EMBL/GenBank/DDBJ databases">
        <title>Genome Sequences from Six Type Strain Members of the Archaeal Family Sulfolobaceae: Acidianus ambivalens, Acidianus infernus, Metallosphaera prunae, Stygiolobus azoricus, Sulfolobus metallicus, and Sulfurisphaera ohwakuensis.</title>
        <authorList>
            <person name="Counts J.A."/>
            <person name="Kelly R.M."/>
        </authorList>
    </citation>
    <scope>NUCLEOTIDE SEQUENCE [LARGE SCALE GENOMIC DNA]</scope>
    <source>
        <strain evidence="2 3">TA-1</strain>
    </source>
</reference>
<evidence type="ECO:0000313" key="4">
    <source>
        <dbReference type="Proteomes" id="UP000582213"/>
    </source>
</evidence>
<reference evidence="1 4" key="2">
    <citation type="submission" date="2020-08" db="EMBL/GenBank/DDBJ databases">
        <title>Genomic Encyclopedia of Type Strains, Phase IV (KMG-IV): sequencing the most valuable type-strain genomes for metagenomic binning, comparative biology and taxonomic classification.</title>
        <authorList>
            <person name="Goeker M."/>
        </authorList>
    </citation>
    <scope>NUCLEOTIDE SEQUENCE [LARGE SCALE GENOMIC DNA]</scope>
    <source>
        <strain evidence="1 4">DSM 12421</strain>
    </source>
</reference>
<evidence type="ECO:0000313" key="1">
    <source>
        <dbReference type="EMBL" id="MBB5254871.1"/>
    </source>
</evidence>
<dbReference type="Proteomes" id="UP000582213">
    <property type="component" value="Unassembled WGS sequence"/>
</dbReference>
<gene>
    <name evidence="2" type="ORF">D1869_14605</name>
    <name evidence="1" type="ORF">HNQ62_002645</name>
</gene>
<dbReference type="AlphaFoldDB" id="A0A650CKE6"/>
<dbReference type="EMBL" id="JACHFY010000028">
    <property type="protein sequence ID" value="MBB5254871.1"/>
    <property type="molecule type" value="Genomic_DNA"/>
</dbReference>
<evidence type="ECO:0000313" key="2">
    <source>
        <dbReference type="EMBL" id="QGR18279.1"/>
    </source>
</evidence>
<organism evidence="2 3">
    <name type="scientific">Sulfurisphaera ohwakuensis</name>
    <dbReference type="NCBI Taxonomy" id="69656"/>
    <lineage>
        <taxon>Archaea</taxon>
        <taxon>Thermoproteota</taxon>
        <taxon>Thermoprotei</taxon>
        <taxon>Sulfolobales</taxon>
        <taxon>Sulfolobaceae</taxon>
        <taxon>Sulfurisphaera</taxon>
    </lineage>
</organism>
<protein>
    <submittedName>
        <fullName evidence="2">Uncharacterized protein</fullName>
    </submittedName>
</protein>
<dbReference type="OrthoDB" id="44089at2157"/>
<dbReference type="Proteomes" id="UP000427373">
    <property type="component" value="Chromosome"/>
</dbReference>
<evidence type="ECO:0000313" key="3">
    <source>
        <dbReference type="Proteomes" id="UP000427373"/>
    </source>
</evidence>
<name>A0A650CKE6_SULOH</name>
<accession>A0A650CKE6</accession>
<sequence length="381" mass="43211">MNSNRIPNVVVPEPVLPDNRRPDLVVYICAREHCYIFMVIEVKFDTKVTESQAVRQAQNYASILKPLYTVVAGLTKHGYSLIILQGSREIFQYPYNSLKDQINGLIDFLSRNVGSFTASLSSISMENIMSQIMRAPTYERFSRAEFYRIISKTGYYPVSECTIPDPTGMNPLYPDLVVYRNGNTIDCDYPLLVLEFKSNLSKSATSQVINYAKSLLPYYYGEVYGQGRDVLVKIYDRQNKLIINRSIKLGNPYVKDVDVENILSNLPPVPNPTYSPLNGIIHVSQLVQYGAKVSRLSLVRRLGYSIPGFSLDLFEGQKFPDQNYTIVIDCLAKLTRLVFFDPTNSLEWCEFKNGELIKCNIPVDAVMSSSPCSVLFDKIFP</sequence>